<sequence>MKKDWKLYDRLMRRETGIGGTRSLIEASPEWWEEKIKVDKEYAKFRETNLSIYETHYAPLFRDLVAIGDQTMTPGQFQNNSNMNDGQSQENVEGKGDSDEINLGKDEPLFPSFPDSSSSKKKNDCMNIAKKFPGFNEGSKEMDSDDSDFSYDENEEYSNEDDIEFRLLCGLVVQGILLGCNIRIPCHTSDRTGHMFINEILNGHPRLVNEILNGHPRLVNEILNDHPKWQQFEIMKN</sequence>
<reference evidence="2" key="1">
    <citation type="submission" date="2023-03" db="EMBL/GenBank/DDBJ databases">
        <title>Chromosome-scale reference genome and RAD-based genetic map of yellow starthistle (Centaurea solstitialis) reveal putative structural variation and QTLs associated with invader traits.</title>
        <authorList>
            <person name="Reatini B."/>
            <person name="Cang F.A."/>
            <person name="Jiang Q."/>
            <person name="Mckibben M.T.W."/>
            <person name="Barker M.S."/>
            <person name="Rieseberg L.H."/>
            <person name="Dlugosch K.M."/>
        </authorList>
    </citation>
    <scope>NUCLEOTIDE SEQUENCE</scope>
    <source>
        <strain evidence="2">CAN-66</strain>
        <tissue evidence="2">Leaf</tissue>
    </source>
</reference>
<evidence type="ECO:0000256" key="1">
    <source>
        <dbReference type="SAM" id="MobiDB-lite"/>
    </source>
</evidence>
<dbReference type="Proteomes" id="UP001172457">
    <property type="component" value="Chromosome 8"/>
</dbReference>
<dbReference type="PANTHER" id="PTHR31704:SF37">
    <property type="entry name" value="HEAT SHOCK PROTEIN"/>
    <property type="match status" value="1"/>
</dbReference>
<dbReference type="PANTHER" id="PTHR31704">
    <property type="entry name" value="MYB/SANT-LIKE DNA-BINDING DOMAIN PROTEIN-RELATED"/>
    <property type="match status" value="1"/>
</dbReference>
<gene>
    <name evidence="2" type="ORF">OSB04_031487</name>
</gene>
<proteinExistence type="predicted"/>
<name>A0AA38S927_9ASTR</name>
<protein>
    <submittedName>
        <fullName evidence="2">Uncharacterized protein</fullName>
    </submittedName>
</protein>
<keyword evidence="3" id="KW-1185">Reference proteome</keyword>
<feature type="compositionally biased region" description="Polar residues" evidence="1">
    <location>
        <begin position="72"/>
        <end position="91"/>
    </location>
</feature>
<organism evidence="2 3">
    <name type="scientific">Centaurea solstitialis</name>
    <name type="common">yellow star-thistle</name>
    <dbReference type="NCBI Taxonomy" id="347529"/>
    <lineage>
        <taxon>Eukaryota</taxon>
        <taxon>Viridiplantae</taxon>
        <taxon>Streptophyta</taxon>
        <taxon>Embryophyta</taxon>
        <taxon>Tracheophyta</taxon>
        <taxon>Spermatophyta</taxon>
        <taxon>Magnoliopsida</taxon>
        <taxon>eudicotyledons</taxon>
        <taxon>Gunneridae</taxon>
        <taxon>Pentapetalae</taxon>
        <taxon>asterids</taxon>
        <taxon>campanulids</taxon>
        <taxon>Asterales</taxon>
        <taxon>Asteraceae</taxon>
        <taxon>Carduoideae</taxon>
        <taxon>Cardueae</taxon>
        <taxon>Centaureinae</taxon>
        <taxon>Centaurea</taxon>
    </lineage>
</organism>
<dbReference type="AlphaFoldDB" id="A0AA38S927"/>
<comment type="caution">
    <text evidence="2">The sequence shown here is derived from an EMBL/GenBank/DDBJ whole genome shotgun (WGS) entry which is preliminary data.</text>
</comment>
<evidence type="ECO:0000313" key="3">
    <source>
        <dbReference type="Proteomes" id="UP001172457"/>
    </source>
</evidence>
<feature type="region of interest" description="Disordered" evidence="1">
    <location>
        <begin position="72"/>
        <end position="122"/>
    </location>
</feature>
<dbReference type="EMBL" id="JARYMX010000008">
    <property type="protein sequence ID" value="KAJ9538754.1"/>
    <property type="molecule type" value="Genomic_DNA"/>
</dbReference>
<accession>A0AA38S927</accession>
<feature type="compositionally biased region" description="Basic and acidic residues" evidence="1">
    <location>
        <begin position="92"/>
        <end position="108"/>
    </location>
</feature>
<evidence type="ECO:0000313" key="2">
    <source>
        <dbReference type="EMBL" id="KAJ9538754.1"/>
    </source>
</evidence>